<dbReference type="EMBL" id="KI669493">
    <property type="protein sequence ID" value="OCF37156.1"/>
    <property type="molecule type" value="Genomic_DNA"/>
</dbReference>
<dbReference type="SUPFAM" id="SSF64076">
    <property type="entry name" value="MTH938-like"/>
    <property type="match status" value="1"/>
</dbReference>
<protein>
    <recommendedName>
        <fullName evidence="2">NADH dehydrogenase [ubiquinone] 1 alpha subcomplex assembly factor 3</fullName>
    </recommendedName>
</protein>
<proteinExistence type="inferred from homology"/>
<comment type="similarity">
    <text evidence="4">Belongs to the NDUFAF3 family.</text>
</comment>
<keyword evidence="3" id="KW-0496">Mitochondrion</keyword>
<dbReference type="PANTHER" id="PTHR21192:SF2">
    <property type="entry name" value="NADH DEHYDROGENASE [UBIQUINONE] 1 ALPHA SUBCOMPLEX ASSEMBLY FACTOR 3"/>
    <property type="match status" value="1"/>
</dbReference>
<dbReference type="OrthoDB" id="20681at2759"/>
<reference evidence="6" key="2">
    <citation type="submission" date="2013-12" db="EMBL/GenBank/DDBJ databases">
        <title>Evolution of pathogenesis and genome organization in the Tremellales.</title>
        <authorList>
            <person name="Cuomo C."/>
            <person name="Litvintseva A."/>
            <person name="Heitman J."/>
            <person name="Chen Y."/>
            <person name="Sun S."/>
            <person name="Springer D."/>
            <person name="Dromer F."/>
            <person name="Young S."/>
            <person name="Zeng Q."/>
            <person name="Chapman S."/>
            <person name="Gujja S."/>
            <person name="Saif S."/>
            <person name="Birren B."/>
        </authorList>
    </citation>
    <scope>NUCLEOTIDE SEQUENCE [LARGE SCALE GENOMIC DNA]</scope>
    <source>
        <strain evidence="6">BCC8398</strain>
    </source>
</reference>
<keyword evidence="6" id="KW-1185">Reference proteome</keyword>
<dbReference type="GO" id="GO:0032981">
    <property type="term" value="P:mitochondrial respiratory chain complex I assembly"/>
    <property type="evidence" value="ECO:0007669"/>
    <property type="project" value="InterPro"/>
</dbReference>
<dbReference type="InterPro" id="IPR007523">
    <property type="entry name" value="NDUFAF3/AAMDC"/>
</dbReference>
<accession>A0A1B9H1K3</accession>
<dbReference type="Gene3D" id="3.40.1230.10">
    <property type="entry name" value="MTH938-like"/>
    <property type="match status" value="1"/>
</dbReference>
<dbReference type="GO" id="GO:0005743">
    <property type="term" value="C:mitochondrial inner membrane"/>
    <property type="evidence" value="ECO:0007669"/>
    <property type="project" value="TreeGrafter"/>
</dbReference>
<evidence type="ECO:0000256" key="3">
    <source>
        <dbReference type="ARBA" id="ARBA00023128"/>
    </source>
</evidence>
<organism evidence="5 6">
    <name type="scientific">Kwoniella heveanensis BCC8398</name>
    <dbReference type="NCBI Taxonomy" id="1296120"/>
    <lineage>
        <taxon>Eukaryota</taxon>
        <taxon>Fungi</taxon>
        <taxon>Dikarya</taxon>
        <taxon>Basidiomycota</taxon>
        <taxon>Agaricomycotina</taxon>
        <taxon>Tremellomycetes</taxon>
        <taxon>Tremellales</taxon>
        <taxon>Cryptococcaceae</taxon>
        <taxon>Kwoniella</taxon>
    </lineage>
</organism>
<evidence type="ECO:0000256" key="1">
    <source>
        <dbReference type="ARBA" id="ARBA00004173"/>
    </source>
</evidence>
<evidence type="ECO:0000313" key="5">
    <source>
        <dbReference type="EMBL" id="OCF37156.1"/>
    </source>
</evidence>
<reference evidence="5 6" key="1">
    <citation type="submission" date="2013-07" db="EMBL/GenBank/DDBJ databases">
        <title>The Genome Sequence of Cryptococcus heveanensis BCC8398.</title>
        <authorList>
            <consortium name="The Broad Institute Genome Sequencing Platform"/>
            <person name="Cuomo C."/>
            <person name="Litvintseva A."/>
            <person name="Chen Y."/>
            <person name="Heitman J."/>
            <person name="Sun S."/>
            <person name="Springer D."/>
            <person name="Dromer F."/>
            <person name="Young S.K."/>
            <person name="Zeng Q."/>
            <person name="Gargeya S."/>
            <person name="Fitzgerald M."/>
            <person name="Abouelleil A."/>
            <person name="Alvarado L."/>
            <person name="Berlin A.M."/>
            <person name="Chapman S.B."/>
            <person name="Dewar J."/>
            <person name="Goldberg J."/>
            <person name="Griggs A."/>
            <person name="Gujja S."/>
            <person name="Hansen M."/>
            <person name="Howarth C."/>
            <person name="Imamovic A."/>
            <person name="Larimer J."/>
            <person name="McCowan C."/>
            <person name="Murphy C."/>
            <person name="Pearson M."/>
            <person name="Priest M."/>
            <person name="Roberts A."/>
            <person name="Saif S."/>
            <person name="Shea T."/>
            <person name="Sykes S."/>
            <person name="Wortman J."/>
            <person name="Nusbaum C."/>
            <person name="Birren B."/>
        </authorList>
    </citation>
    <scope>NUCLEOTIDE SEQUENCE [LARGE SCALE GENOMIC DNA]</scope>
    <source>
        <strain evidence="5 6">BCC8398</strain>
    </source>
</reference>
<dbReference type="Proteomes" id="UP000092666">
    <property type="component" value="Unassembled WGS sequence"/>
</dbReference>
<evidence type="ECO:0000313" key="6">
    <source>
        <dbReference type="Proteomes" id="UP000092666"/>
    </source>
</evidence>
<dbReference type="STRING" id="1296120.A0A1B9H1K3"/>
<dbReference type="Pfam" id="PF04430">
    <property type="entry name" value="DUF498"/>
    <property type="match status" value="1"/>
</dbReference>
<evidence type="ECO:0000256" key="4">
    <source>
        <dbReference type="ARBA" id="ARBA00049984"/>
    </source>
</evidence>
<gene>
    <name evidence="5" type="ORF">I316_01063</name>
</gene>
<dbReference type="InterPro" id="IPR034095">
    <property type="entry name" value="NDUF3"/>
</dbReference>
<dbReference type="CDD" id="cd05125">
    <property type="entry name" value="Mth938_2P1-like"/>
    <property type="match status" value="1"/>
</dbReference>
<evidence type="ECO:0000256" key="2">
    <source>
        <dbReference type="ARBA" id="ARBA00021776"/>
    </source>
</evidence>
<comment type="subcellular location">
    <subcellularLocation>
        <location evidence="1">Mitochondrion</location>
    </subcellularLocation>
</comment>
<dbReference type="PANTHER" id="PTHR21192">
    <property type="entry name" value="NUCLEAR PROTEIN E3-3"/>
    <property type="match status" value="1"/>
</dbReference>
<sequence length="212" mass="22998">MSPRLSTGTSINALRSAFASTSAFTRPLSTLRPHSRSHSLRSNNLVPHRGPAAAVVTKRYFQNILAPNPDSTDAPNLAINKLTPRGFILSDNLVIPGGAIFHSGRAVLWDVDPPKTDKGNIEAMWDGWTIDRFRVFEMVVPRPEILLFGTGQTAIPAPKAVREYISSLGIQLDVMDTRNAASTYNLLAEEGRTVSAALCPLGPIDPRTGEAR</sequence>
<dbReference type="AlphaFoldDB" id="A0A1B9H1K3"/>
<name>A0A1B9H1K3_9TREE</name>
<dbReference type="InterPro" id="IPR036748">
    <property type="entry name" value="MTH938-like_sf"/>
</dbReference>